<name>A0A081RN06_9ARCH</name>
<keyword evidence="3" id="KW-1185">Reference proteome</keyword>
<evidence type="ECO:0000313" key="2">
    <source>
        <dbReference type="EMBL" id="KEQ56579.1"/>
    </source>
</evidence>
<dbReference type="Gene3D" id="3.30.1440.10">
    <property type="match status" value="1"/>
</dbReference>
<comment type="caution">
    <text evidence="2">The sequence shown here is derived from an EMBL/GenBank/DDBJ whole genome shotgun (WGS) entry which is preliminary data.</text>
</comment>
<gene>
    <name evidence="2" type="ORF">AAA799N04_00975</name>
</gene>
<evidence type="ECO:0000256" key="1">
    <source>
        <dbReference type="HAMAP-Rule" id="MF_01112"/>
    </source>
</evidence>
<evidence type="ECO:0000313" key="3">
    <source>
        <dbReference type="Proteomes" id="UP000028059"/>
    </source>
</evidence>
<proteinExistence type="inferred from homology"/>
<dbReference type="PANTHER" id="PTHR39652">
    <property type="entry name" value="UPF0201 PROTEIN TK1335"/>
    <property type="match status" value="1"/>
</dbReference>
<sequence>MKTPNFNCKIEMFCTINPSEDSEKTQKAISNIFPYSEIKAENSSVYAESKDLNSLEKVYEIVHSKQSQKTYRRNMQKNLRDDSTWFYLNKQAAFVEKIAICEESGESPLGPIKVILTSSKIDEIIDWFVYGDEN</sequence>
<dbReference type="InterPro" id="IPR022803">
    <property type="entry name" value="Ribosomal_uL5_dom_sf"/>
</dbReference>
<dbReference type="EMBL" id="JOKN01000015">
    <property type="protein sequence ID" value="KEQ56579.1"/>
    <property type="molecule type" value="Genomic_DNA"/>
</dbReference>
<dbReference type="AlphaFoldDB" id="A0A081RN06"/>
<protein>
    <recommendedName>
        <fullName evidence="1">UPF0201 protein AAA799N04_00975</fullName>
    </recommendedName>
</protein>
<reference evidence="2 3" key="1">
    <citation type="submission" date="2014-06" db="EMBL/GenBank/DDBJ databases">
        <authorList>
            <person name="Ngugi D.K."/>
            <person name="Blom J."/>
            <person name="Alam I."/>
            <person name="Rashid M."/>
            <person name="Ba Alawi W."/>
            <person name="Zhang G."/>
            <person name="Hikmawan T."/>
            <person name="Guan Y."/>
            <person name="Antunes A."/>
            <person name="Siam R."/>
            <person name="ElDorry H."/>
            <person name="Bajic V."/>
            <person name="Stingl U."/>
        </authorList>
    </citation>
    <scope>NUCLEOTIDE SEQUENCE [LARGE SCALE GENOMIC DNA]</scope>
    <source>
        <strain evidence="2">SCGC AAA799-N04</strain>
    </source>
</reference>
<dbReference type="InterPro" id="IPR002739">
    <property type="entry name" value="PAB1135-like"/>
</dbReference>
<comment type="similarity">
    <text evidence="1">Belongs to the UPF0201 family.</text>
</comment>
<accession>A0A081RN06</accession>
<dbReference type="PATRIC" id="fig|1502293.3.peg.896"/>
<dbReference type="SUPFAM" id="SSF55282">
    <property type="entry name" value="RL5-like"/>
    <property type="match status" value="1"/>
</dbReference>
<dbReference type="PANTHER" id="PTHR39652:SF1">
    <property type="entry name" value="UPF0201 PROTEIN TK1335"/>
    <property type="match status" value="1"/>
</dbReference>
<dbReference type="HAMAP" id="MF_01112">
    <property type="entry name" value="UPF0201"/>
    <property type="match status" value="1"/>
</dbReference>
<dbReference type="Proteomes" id="UP000028059">
    <property type="component" value="Unassembled WGS sequence"/>
</dbReference>
<organism evidence="2 3">
    <name type="scientific">Marine Group I thaumarchaeote SCGC AAA799-N04</name>
    <dbReference type="NCBI Taxonomy" id="1502293"/>
    <lineage>
        <taxon>Archaea</taxon>
        <taxon>Nitrososphaerota</taxon>
        <taxon>Marine Group I</taxon>
    </lineage>
</organism>
<dbReference type="Pfam" id="PF01877">
    <property type="entry name" value="RNA_binding"/>
    <property type="match status" value="1"/>
</dbReference>